<organism evidence="5 6">
    <name type="scientific">Marilutibacter aestuarii</name>
    <dbReference type="NCBI Taxonomy" id="1706195"/>
    <lineage>
        <taxon>Bacteria</taxon>
        <taxon>Pseudomonadati</taxon>
        <taxon>Pseudomonadota</taxon>
        <taxon>Gammaproteobacteria</taxon>
        <taxon>Lysobacterales</taxon>
        <taxon>Lysobacteraceae</taxon>
        <taxon>Marilutibacter</taxon>
    </lineage>
</organism>
<name>A0A507ZVG1_9GAMM</name>
<evidence type="ECO:0000313" key="5">
    <source>
        <dbReference type="EMBL" id="TQD40927.1"/>
    </source>
</evidence>
<dbReference type="Proteomes" id="UP000318212">
    <property type="component" value="Unassembled WGS sequence"/>
</dbReference>
<keyword evidence="3" id="KW-0804">Transcription</keyword>
<dbReference type="OrthoDB" id="5297460at2"/>
<dbReference type="SUPFAM" id="SSF46785">
    <property type="entry name" value="Winged helix' DNA-binding domain"/>
    <property type="match status" value="1"/>
</dbReference>
<dbReference type="InterPro" id="IPR036390">
    <property type="entry name" value="WH_DNA-bd_sf"/>
</dbReference>
<evidence type="ECO:0000313" key="6">
    <source>
        <dbReference type="Proteomes" id="UP000318212"/>
    </source>
</evidence>
<dbReference type="RefSeq" id="WP_141519383.1">
    <property type="nucleotide sequence ID" value="NZ_VICE01000133.1"/>
</dbReference>
<dbReference type="InterPro" id="IPR001845">
    <property type="entry name" value="HTH_ArsR_DNA-bd_dom"/>
</dbReference>
<dbReference type="PANTHER" id="PTHR43132:SF2">
    <property type="entry name" value="ARSENICAL RESISTANCE OPERON REPRESSOR ARSR-RELATED"/>
    <property type="match status" value="1"/>
</dbReference>
<proteinExistence type="predicted"/>
<reference evidence="5 6" key="1">
    <citation type="submission" date="2019-06" db="EMBL/GenBank/DDBJ databases">
        <title>Lysobacter alkalisoli sp. nov. isolated from saline soil.</title>
        <authorList>
            <person name="Sun J.-Q."/>
            <person name="Xu L."/>
        </authorList>
    </citation>
    <scope>NUCLEOTIDE SEQUENCE [LARGE SCALE GENOMIC DNA]</scope>
    <source>
        <strain evidence="5 6">JCM 31130</strain>
    </source>
</reference>
<dbReference type="AlphaFoldDB" id="A0A507ZVG1"/>
<dbReference type="PANTHER" id="PTHR43132">
    <property type="entry name" value="ARSENICAL RESISTANCE OPERON REPRESSOR ARSR-RELATED"/>
    <property type="match status" value="1"/>
</dbReference>
<dbReference type="Gene3D" id="1.10.10.10">
    <property type="entry name" value="Winged helix-like DNA-binding domain superfamily/Winged helix DNA-binding domain"/>
    <property type="match status" value="1"/>
</dbReference>
<feature type="domain" description="HTH arsR-type" evidence="4">
    <location>
        <begin position="1"/>
        <end position="95"/>
    </location>
</feature>
<dbReference type="Pfam" id="PF12840">
    <property type="entry name" value="HTH_20"/>
    <property type="match status" value="1"/>
</dbReference>
<dbReference type="InterPro" id="IPR011991">
    <property type="entry name" value="ArsR-like_HTH"/>
</dbReference>
<keyword evidence="1" id="KW-0805">Transcription regulation</keyword>
<protein>
    <submittedName>
        <fullName evidence="5">Winged helix-turn-helix transcriptional regulator</fullName>
    </submittedName>
</protein>
<dbReference type="CDD" id="cd00090">
    <property type="entry name" value="HTH_ARSR"/>
    <property type="match status" value="1"/>
</dbReference>
<keyword evidence="6" id="KW-1185">Reference proteome</keyword>
<dbReference type="PRINTS" id="PR00778">
    <property type="entry name" value="HTHARSR"/>
</dbReference>
<evidence type="ECO:0000256" key="1">
    <source>
        <dbReference type="ARBA" id="ARBA00023015"/>
    </source>
</evidence>
<dbReference type="NCBIfam" id="NF033788">
    <property type="entry name" value="HTH_metalloreg"/>
    <property type="match status" value="1"/>
</dbReference>
<accession>A0A507ZVG1</accession>
<dbReference type="GO" id="GO:0003700">
    <property type="term" value="F:DNA-binding transcription factor activity"/>
    <property type="evidence" value="ECO:0007669"/>
    <property type="project" value="InterPro"/>
</dbReference>
<evidence type="ECO:0000259" key="4">
    <source>
        <dbReference type="PROSITE" id="PS50987"/>
    </source>
</evidence>
<keyword evidence="2" id="KW-0238">DNA-binding</keyword>
<comment type="caution">
    <text evidence="5">The sequence shown here is derived from an EMBL/GenBank/DDBJ whole genome shotgun (WGS) entry which is preliminary data.</text>
</comment>
<evidence type="ECO:0000256" key="3">
    <source>
        <dbReference type="ARBA" id="ARBA00023163"/>
    </source>
</evidence>
<dbReference type="EMBL" id="VICE01000133">
    <property type="protein sequence ID" value="TQD40927.1"/>
    <property type="molecule type" value="Genomic_DNA"/>
</dbReference>
<dbReference type="InterPro" id="IPR036388">
    <property type="entry name" value="WH-like_DNA-bd_sf"/>
</dbReference>
<gene>
    <name evidence="5" type="ORF">FKV25_13860</name>
</gene>
<dbReference type="PROSITE" id="PS50987">
    <property type="entry name" value="HTH_ARSR_2"/>
    <property type="match status" value="1"/>
</dbReference>
<sequence length="109" mass="10951">MDDTAALDALAGLAQKTRLAIFRHLVEAGPTGATPAELGEALGIAATTLSFHLKTLAQAGLVDADPQGRSITYRADFAAMQGLVDYLTDNCCGGDAAACGPAGRGGDCA</sequence>
<dbReference type="GO" id="GO:0003677">
    <property type="term" value="F:DNA binding"/>
    <property type="evidence" value="ECO:0007669"/>
    <property type="project" value="UniProtKB-KW"/>
</dbReference>
<dbReference type="InterPro" id="IPR051011">
    <property type="entry name" value="Metal_resp_trans_reg"/>
</dbReference>
<dbReference type="SMART" id="SM00418">
    <property type="entry name" value="HTH_ARSR"/>
    <property type="match status" value="1"/>
</dbReference>
<evidence type="ECO:0000256" key="2">
    <source>
        <dbReference type="ARBA" id="ARBA00023125"/>
    </source>
</evidence>